<gene>
    <name evidence="2" type="ORF">ATANTOWER_021109</name>
</gene>
<evidence type="ECO:0000313" key="3">
    <source>
        <dbReference type="Proteomes" id="UP001345963"/>
    </source>
</evidence>
<dbReference type="Proteomes" id="UP001345963">
    <property type="component" value="Unassembled WGS sequence"/>
</dbReference>
<organism evidence="2 3">
    <name type="scientific">Ataeniobius toweri</name>
    <dbReference type="NCBI Taxonomy" id="208326"/>
    <lineage>
        <taxon>Eukaryota</taxon>
        <taxon>Metazoa</taxon>
        <taxon>Chordata</taxon>
        <taxon>Craniata</taxon>
        <taxon>Vertebrata</taxon>
        <taxon>Euteleostomi</taxon>
        <taxon>Actinopterygii</taxon>
        <taxon>Neopterygii</taxon>
        <taxon>Teleostei</taxon>
        <taxon>Neoteleostei</taxon>
        <taxon>Acanthomorphata</taxon>
        <taxon>Ovalentaria</taxon>
        <taxon>Atherinomorphae</taxon>
        <taxon>Cyprinodontiformes</taxon>
        <taxon>Goodeidae</taxon>
        <taxon>Ataeniobius</taxon>
    </lineage>
</organism>
<keyword evidence="3" id="KW-1185">Reference proteome</keyword>
<proteinExistence type="predicted"/>
<comment type="caution">
    <text evidence="2">The sequence shown here is derived from an EMBL/GenBank/DDBJ whole genome shotgun (WGS) entry which is preliminary data.</text>
</comment>
<accession>A0ABU7B7T9</accession>
<evidence type="ECO:0000256" key="1">
    <source>
        <dbReference type="SAM" id="MobiDB-lite"/>
    </source>
</evidence>
<sequence length="112" mass="12497">MPEPPCGSSPNTPGAPHPFSKAESYREANFFCLYQSSRSFGLDPYLMTIGGGWNVDRQVSRELCFLPQLFLQHTNWNNACITANTTSTLLSISCVILSSFMNDTPRHLNYST</sequence>
<name>A0ABU7B7T9_9TELE</name>
<evidence type="ECO:0000313" key="2">
    <source>
        <dbReference type="EMBL" id="MED6246636.1"/>
    </source>
</evidence>
<protein>
    <submittedName>
        <fullName evidence="2">Uncharacterized protein</fullName>
    </submittedName>
</protein>
<dbReference type="EMBL" id="JAHUTI010043848">
    <property type="protein sequence ID" value="MED6246636.1"/>
    <property type="molecule type" value="Genomic_DNA"/>
</dbReference>
<feature type="region of interest" description="Disordered" evidence="1">
    <location>
        <begin position="1"/>
        <end position="20"/>
    </location>
</feature>
<reference evidence="2 3" key="1">
    <citation type="submission" date="2021-07" db="EMBL/GenBank/DDBJ databases">
        <authorList>
            <person name="Palmer J.M."/>
        </authorList>
    </citation>
    <scope>NUCLEOTIDE SEQUENCE [LARGE SCALE GENOMIC DNA]</scope>
    <source>
        <strain evidence="2 3">AT_MEX2019</strain>
        <tissue evidence="2">Muscle</tissue>
    </source>
</reference>